<accession>A0A3S0H824</accession>
<dbReference type="OrthoDB" id="1160695at2"/>
<evidence type="ECO:0000256" key="1">
    <source>
        <dbReference type="SAM" id="SignalP"/>
    </source>
</evidence>
<dbReference type="InterPro" id="IPR026444">
    <property type="entry name" value="Secre_tail"/>
</dbReference>
<organism evidence="3 4">
    <name type="scientific">Hymenobacter gummosus</name>
    <dbReference type="NCBI Taxonomy" id="1776032"/>
    <lineage>
        <taxon>Bacteria</taxon>
        <taxon>Pseudomonadati</taxon>
        <taxon>Bacteroidota</taxon>
        <taxon>Cytophagia</taxon>
        <taxon>Cytophagales</taxon>
        <taxon>Hymenobacteraceae</taxon>
        <taxon>Hymenobacter</taxon>
    </lineage>
</organism>
<dbReference type="RefSeq" id="WP_126692291.1">
    <property type="nucleotide sequence ID" value="NZ_RXOF01000003.1"/>
</dbReference>
<dbReference type="Pfam" id="PF18962">
    <property type="entry name" value="Por_Secre_tail"/>
    <property type="match status" value="1"/>
</dbReference>
<feature type="signal peptide" evidence="1">
    <location>
        <begin position="1"/>
        <end position="21"/>
    </location>
</feature>
<gene>
    <name evidence="3" type="ORF">EJV47_06225</name>
</gene>
<protein>
    <submittedName>
        <fullName evidence="3">T9SS type A sorting domain-containing protein</fullName>
    </submittedName>
</protein>
<dbReference type="EMBL" id="RXOF01000003">
    <property type="protein sequence ID" value="RTQ51398.1"/>
    <property type="molecule type" value="Genomic_DNA"/>
</dbReference>
<dbReference type="Proteomes" id="UP000282184">
    <property type="component" value="Unassembled WGS sequence"/>
</dbReference>
<dbReference type="AlphaFoldDB" id="A0A3S0H824"/>
<sequence length="692" mass="74053">MRKNLLATVGLALLCMPQAFAQQAPCPPVGIVTDPSGPATNPGGVPNSFNWYFGDYQPTLYNGRRYTLNAPVIGQPYIELPWQQPLNVNMERFQGKNDVPADGWELVRRDLGFDDNGNPANTRNPTVLLYNRFTGVLRVFVACGDVKAAHQLAEVKLTFSTAGAHKSATLNRVYSLGTALEDLPPGENVEFVAVSRYLSDAGKWFVADFPMDYDPCVCLFDSRLRVEVNLISEADVNLTGVSQGTIATAGGGSSSTKGDFDKGIPIMRKITGVLSAGGKSYESIDKFTGKLKRDNPGKAGAVDNLGNDLKAPGFLQQGLAALPYLGAAVSMLDYLLTGGKADPAPAMSLQPMTIEMTTKITGKITAPTLYVTVPFHNPGNRLASTLPENVPYYNEGMGVLSILTRPVLDVKSRLYTGPNRELISERTSRLTQDIKYVINPAAKLDVQDFKVALVVEGSSPIGAGGDYTYYEGVVSNPGGPDTYAFRTEYVDAACIKNTIFSLQSSSRNLDPANDFVVKGNYLKIMVNLRPRNASPTQQNVLLVARYPVAGRQVTGFAALPTAACGVLPQASAAEVGAVCNGSRYPAAAVLTRPSAVAASPASAPASAPQVDIFPNPAHEMLRLQVTTAAAGPVEAELRNALGQLVKNLNAWQEVRPGFYQQEVSTLDLPNGVYFAVCKTAEHSATKKVLVVH</sequence>
<comment type="caution">
    <text evidence="3">The sequence shown here is derived from an EMBL/GenBank/DDBJ whole genome shotgun (WGS) entry which is preliminary data.</text>
</comment>
<reference evidence="3 4" key="1">
    <citation type="submission" date="2018-12" db="EMBL/GenBank/DDBJ databases">
        <title>Hymenobacter gummosus sp. nov., isolated from a spring.</title>
        <authorList>
            <person name="Nie L."/>
        </authorList>
    </citation>
    <scope>NUCLEOTIDE SEQUENCE [LARGE SCALE GENOMIC DNA]</scope>
    <source>
        <strain evidence="3 4">KCTC 52166</strain>
    </source>
</reference>
<keyword evidence="4" id="KW-1185">Reference proteome</keyword>
<keyword evidence="1" id="KW-0732">Signal</keyword>
<feature type="domain" description="Secretion system C-terminal sorting" evidence="2">
    <location>
        <begin position="612"/>
        <end position="690"/>
    </location>
</feature>
<evidence type="ECO:0000313" key="3">
    <source>
        <dbReference type="EMBL" id="RTQ51398.1"/>
    </source>
</evidence>
<evidence type="ECO:0000259" key="2">
    <source>
        <dbReference type="Pfam" id="PF18962"/>
    </source>
</evidence>
<name>A0A3S0H824_9BACT</name>
<dbReference type="NCBIfam" id="TIGR04183">
    <property type="entry name" value="Por_Secre_tail"/>
    <property type="match status" value="1"/>
</dbReference>
<proteinExistence type="predicted"/>
<evidence type="ECO:0000313" key="4">
    <source>
        <dbReference type="Proteomes" id="UP000282184"/>
    </source>
</evidence>
<feature type="chain" id="PRO_5018583379" evidence="1">
    <location>
        <begin position="22"/>
        <end position="692"/>
    </location>
</feature>